<evidence type="ECO:0000313" key="2">
    <source>
        <dbReference type="EMBL" id="AOW79348.1"/>
    </source>
</evidence>
<dbReference type="AlphaFoldDB" id="A0A1D8S1W3"/>
<evidence type="ECO:0008006" key="4">
    <source>
        <dbReference type="Google" id="ProtNLM"/>
    </source>
</evidence>
<keyword evidence="1" id="KW-1133">Transmembrane helix</keyword>
<dbReference type="EMBL" id="CP016070">
    <property type="protein sequence ID" value="AOW79348.1"/>
    <property type="molecule type" value="Genomic_DNA"/>
</dbReference>
<evidence type="ECO:0000256" key="1">
    <source>
        <dbReference type="SAM" id="Phobius"/>
    </source>
</evidence>
<dbReference type="PATRIC" id="fig|1855411.3.peg.138"/>
<reference evidence="2 3" key="1">
    <citation type="submission" date="2016-06" db="EMBL/GenBank/DDBJ databases">
        <title>Discovery of anaerobic lithoheterotrophic haloarchaeon capable of sulfur respiration by hydrogen and formate.</title>
        <authorList>
            <person name="Sorokin D.Y."/>
            <person name="Kublanov I.V."/>
            <person name="Roman P."/>
            <person name="Sinninghe Damste J.S."/>
            <person name="Golyshin P.N."/>
            <person name="Rojo D."/>
            <person name="Ciordia S."/>
            <person name="Mena Md.C."/>
            <person name="Ferrer M."/>
            <person name="Smedile F."/>
            <person name="Messina E."/>
            <person name="La Cono V."/>
            <person name="Yakimov M.M."/>
        </authorList>
    </citation>
    <scope>NUCLEOTIDE SEQUENCE [LARGE SCALE GENOMIC DNA]</scope>
    <source>
        <strain evidence="2 3">HTSR1</strain>
    </source>
</reference>
<keyword evidence="1" id="KW-0812">Transmembrane</keyword>
<dbReference type="STRING" id="1873524.HSR6_0141"/>
<accession>A0A1D8S1W3</accession>
<protein>
    <recommendedName>
        <fullName evidence="4">Metal-dependent hydrolase</fullName>
    </recommendedName>
</protein>
<feature type="transmembrane region" description="Helical" evidence="1">
    <location>
        <begin position="80"/>
        <end position="102"/>
    </location>
</feature>
<keyword evidence="1" id="KW-0472">Membrane</keyword>
<feature type="transmembrane region" description="Helical" evidence="1">
    <location>
        <begin position="56"/>
        <end position="74"/>
    </location>
</feature>
<organism evidence="2 3">
    <name type="scientific">Halodesulfurarchaeum formicicum</name>
    <dbReference type="NCBI Taxonomy" id="1873524"/>
    <lineage>
        <taxon>Archaea</taxon>
        <taxon>Methanobacteriati</taxon>
        <taxon>Methanobacteriota</taxon>
        <taxon>Stenosarchaea group</taxon>
        <taxon>Halobacteria</taxon>
        <taxon>Halobacteriales</taxon>
        <taxon>Halobacteriaceae</taxon>
        <taxon>Halodesulfurarchaeum</taxon>
    </lineage>
</organism>
<dbReference type="KEGG" id="halh:HTSR_0140"/>
<evidence type="ECO:0000313" key="3">
    <source>
        <dbReference type="Proteomes" id="UP000185608"/>
    </source>
</evidence>
<sequence length="212" mass="22775">MATMMATTHALVGIAIATAAAVAVPEVTLLGFIAAAAGGVFPDLDLYAGHRRTLHYPVYFGLAAVPAVLLALVVATPVAWALALFLLAAAAHSIMDAAGGGLELRPWRGRSQRAVYSHYHRRWLRPRRYVRYDGAPEDLALGAIVAVPVLVTVEGPIALGIWALLLVSVVYTLVRKPMVAAAEWLFERVPSTVQTRLPDRFLEETVNGDTKS</sequence>
<dbReference type="Proteomes" id="UP000185608">
    <property type="component" value="Chromosome"/>
</dbReference>
<proteinExistence type="predicted"/>
<gene>
    <name evidence="2" type="ORF">HTSR_0140</name>
</gene>
<name>A0A1D8S1W3_9EURY</name>